<dbReference type="AlphaFoldDB" id="A0A183D5U0"/>
<evidence type="ECO:0000313" key="2">
    <source>
        <dbReference type="WBParaSite" id="GPUH_0000408801-mRNA-1"/>
    </source>
</evidence>
<dbReference type="PROSITE" id="PS51284">
    <property type="entry name" value="DOC"/>
    <property type="match status" value="1"/>
</dbReference>
<proteinExistence type="predicted"/>
<name>A0A183D5U0_9BILA</name>
<reference evidence="2" key="1">
    <citation type="submission" date="2016-06" db="UniProtKB">
        <authorList>
            <consortium name="WormBaseParasite"/>
        </authorList>
    </citation>
    <scope>IDENTIFICATION</scope>
</reference>
<evidence type="ECO:0000259" key="1">
    <source>
        <dbReference type="PROSITE" id="PS51284"/>
    </source>
</evidence>
<protein>
    <submittedName>
        <fullName evidence="2">DOC domain-containing protein</fullName>
    </submittedName>
</protein>
<dbReference type="InterPro" id="IPR004939">
    <property type="entry name" value="APC_su10/DOC_dom"/>
</dbReference>
<accession>A0A183D5U0</accession>
<dbReference type="WBParaSite" id="GPUH_0000408801-mRNA-1">
    <property type="protein sequence ID" value="GPUH_0000408801-mRNA-1"/>
    <property type="gene ID" value="GPUH_0000408801"/>
</dbReference>
<feature type="domain" description="DOC" evidence="1">
    <location>
        <begin position="1"/>
        <end position="38"/>
    </location>
</feature>
<dbReference type="InterPro" id="IPR008979">
    <property type="entry name" value="Galactose-bd-like_sf"/>
</dbReference>
<organism evidence="2">
    <name type="scientific">Gongylonema pulchrum</name>
    <dbReference type="NCBI Taxonomy" id="637853"/>
    <lineage>
        <taxon>Eukaryota</taxon>
        <taxon>Metazoa</taxon>
        <taxon>Ecdysozoa</taxon>
        <taxon>Nematoda</taxon>
        <taxon>Chromadorea</taxon>
        <taxon>Rhabditida</taxon>
        <taxon>Spirurina</taxon>
        <taxon>Spiruromorpha</taxon>
        <taxon>Spiruroidea</taxon>
        <taxon>Gongylonematidae</taxon>
        <taxon>Gongylonema</taxon>
    </lineage>
</organism>
<dbReference type="SUPFAM" id="SSF49785">
    <property type="entry name" value="Galactose-binding domain-like"/>
    <property type="match status" value="1"/>
</dbReference>
<sequence length="38" mass="4127">LEDITGLLSYEVSSRQAMIGCLTDGSSETFWESGEEVS</sequence>